<dbReference type="CDD" id="cd18547">
    <property type="entry name" value="ABC_6TM_Tm288_like"/>
    <property type="match status" value="1"/>
</dbReference>
<dbReference type="RefSeq" id="WP_330373393.1">
    <property type="nucleotide sequence ID" value="NZ_CDNF01000003.1"/>
</dbReference>
<dbReference type="GO" id="GO:0016887">
    <property type="term" value="F:ATP hydrolysis activity"/>
    <property type="evidence" value="ECO:0007669"/>
    <property type="project" value="InterPro"/>
</dbReference>
<dbReference type="Gene3D" id="3.40.50.300">
    <property type="entry name" value="P-loop containing nucleotide triphosphate hydrolases"/>
    <property type="match status" value="1"/>
</dbReference>
<feature type="transmembrane region" description="Helical" evidence="10">
    <location>
        <begin position="201"/>
        <end position="218"/>
    </location>
</feature>
<gene>
    <name evidence="13" type="primary">msbA_2</name>
    <name evidence="13" type="ORF">R28058_09171</name>
</gene>
<evidence type="ECO:0000256" key="2">
    <source>
        <dbReference type="ARBA" id="ARBA00022448"/>
    </source>
</evidence>
<dbReference type="AlphaFoldDB" id="A0A0C7R4U9"/>
<keyword evidence="7 10" id="KW-1133">Transmembrane helix</keyword>
<dbReference type="PROSITE" id="PS00211">
    <property type="entry name" value="ABC_TRANSPORTER_1"/>
    <property type="match status" value="1"/>
</dbReference>
<dbReference type="InterPro" id="IPR036640">
    <property type="entry name" value="ABC1_TM_sf"/>
</dbReference>
<dbReference type="InterPro" id="IPR027417">
    <property type="entry name" value="P-loop_NTPase"/>
</dbReference>
<dbReference type="CDD" id="cd03254">
    <property type="entry name" value="ABCC_Glucan_exporter_like"/>
    <property type="match status" value="1"/>
</dbReference>
<keyword evidence="3" id="KW-1003">Cell membrane</keyword>
<dbReference type="PROSITE" id="PS50929">
    <property type="entry name" value="ABC_TM1F"/>
    <property type="match status" value="1"/>
</dbReference>
<dbReference type="InterPro" id="IPR039421">
    <property type="entry name" value="Type_1_exporter"/>
</dbReference>
<dbReference type="SMART" id="SM00382">
    <property type="entry name" value="AAA"/>
    <property type="match status" value="1"/>
</dbReference>
<keyword evidence="13" id="KW-0378">Hydrolase</keyword>
<dbReference type="EC" id="3.6.3.-" evidence="13"/>
<dbReference type="EMBL" id="CEKZ01000003">
    <property type="protein sequence ID" value="CEQ03184.1"/>
    <property type="molecule type" value="Genomic_DNA"/>
</dbReference>
<evidence type="ECO:0000256" key="7">
    <source>
        <dbReference type="ARBA" id="ARBA00022989"/>
    </source>
</evidence>
<feature type="compositionally biased region" description="Low complexity" evidence="9">
    <location>
        <begin position="1"/>
        <end position="11"/>
    </location>
</feature>
<dbReference type="GO" id="GO:0015421">
    <property type="term" value="F:ABC-type oligopeptide transporter activity"/>
    <property type="evidence" value="ECO:0007669"/>
    <property type="project" value="TreeGrafter"/>
</dbReference>
<evidence type="ECO:0000256" key="3">
    <source>
        <dbReference type="ARBA" id="ARBA00022475"/>
    </source>
</evidence>
<dbReference type="PANTHER" id="PTHR43394:SF1">
    <property type="entry name" value="ATP-BINDING CASSETTE SUB-FAMILY B MEMBER 10, MITOCHONDRIAL"/>
    <property type="match status" value="1"/>
</dbReference>
<feature type="transmembrane region" description="Helical" evidence="10">
    <location>
        <begin position="289"/>
        <end position="307"/>
    </location>
</feature>
<dbReference type="Pfam" id="PF00005">
    <property type="entry name" value="ABC_tran"/>
    <property type="match status" value="1"/>
</dbReference>
<reference evidence="14" key="1">
    <citation type="submission" date="2015-01" db="EMBL/GenBank/DDBJ databases">
        <authorList>
            <person name="Aslett M.A."/>
            <person name="De Silva N."/>
        </authorList>
    </citation>
    <scope>NUCLEOTIDE SEQUENCE [LARGE SCALE GENOMIC DNA]</scope>
    <source>
        <strain evidence="14">R28058</strain>
    </source>
</reference>
<evidence type="ECO:0000259" key="11">
    <source>
        <dbReference type="PROSITE" id="PS50893"/>
    </source>
</evidence>
<keyword evidence="5" id="KW-0547">Nucleotide-binding</keyword>
<sequence>MANNKKTMPKGPGMGGPKGMQGGEKAKDFKGTMKNLFNYLKPYRLSILIVIIFAIGSSAFSIVGPKVLGNATTEIFEGVVRKIGGEGNGGIDFNYIGKILGILLGLYVISALFSYIQSFIMSGISQKVSYKLRKEISEKINRMPLSYFDKKTHGEVLSRVTNDIDTLSQNLNQTMTQVITAVTTVIGVLIMMISISWQMTIVALLILPISGILISVVVKKSQSHFKSQQEYLGHVNGQVEETYGGHNIVKAFNGEEAAINEFNELNDKLYESAWKSQFLSGMMMPMMSFIGNIGYVLVSILGGYFTIKKTIEVGDILSFIQYVRSFNQPIAQTAQVANIMQSMAAAAERAFEFLDEDEEVQTSENPASVENIEGNVSFDHVNFGYSEDKIIINNFTTNIKAGQKVAIVGPTGAGKTTIVKLLMRFYDVNKGAILIDGHNIKDFNRSDLRSLFGMVLQDTWLFNGSIMENIRYSKLNASDEEVIEAAKSAHVDHFVKTLPDGYKMELNEEANNVSQGQKQLLTIARAILADPKILILDEATSSVDTRTEVLIQKAMENLMEGRTSFIIAHRLSTIKDADLILVMKDGDIVEQGSHEELLEKGGFYSSLYNSQFEECDEVC</sequence>
<dbReference type="SUPFAM" id="SSF52540">
    <property type="entry name" value="P-loop containing nucleoside triphosphate hydrolases"/>
    <property type="match status" value="1"/>
</dbReference>
<feature type="transmembrane region" description="Helical" evidence="10">
    <location>
        <begin position="43"/>
        <end position="63"/>
    </location>
</feature>
<name>A0A0C7R4U9_PARSO</name>
<organism evidence="13 14">
    <name type="scientific">Paraclostridium sordellii</name>
    <name type="common">Clostridium sordellii</name>
    <dbReference type="NCBI Taxonomy" id="1505"/>
    <lineage>
        <taxon>Bacteria</taxon>
        <taxon>Bacillati</taxon>
        <taxon>Bacillota</taxon>
        <taxon>Clostridia</taxon>
        <taxon>Peptostreptococcales</taxon>
        <taxon>Peptostreptococcaceae</taxon>
        <taxon>Paraclostridium</taxon>
    </lineage>
</organism>
<protein>
    <submittedName>
        <fullName evidence="13">ABC transporter</fullName>
        <ecNumber evidence="13">3.6.3.-</ecNumber>
    </submittedName>
</protein>
<evidence type="ECO:0000256" key="8">
    <source>
        <dbReference type="ARBA" id="ARBA00023136"/>
    </source>
</evidence>
<dbReference type="GO" id="GO:0005524">
    <property type="term" value="F:ATP binding"/>
    <property type="evidence" value="ECO:0007669"/>
    <property type="project" value="UniProtKB-KW"/>
</dbReference>
<accession>A0A0C7R4U9</accession>
<dbReference type="InterPro" id="IPR003593">
    <property type="entry name" value="AAA+_ATPase"/>
</dbReference>
<keyword evidence="4 10" id="KW-0812">Transmembrane</keyword>
<evidence type="ECO:0000256" key="4">
    <source>
        <dbReference type="ARBA" id="ARBA00022692"/>
    </source>
</evidence>
<comment type="subcellular location">
    <subcellularLocation>
        <location evidence="1">Cell membrane</location>
        <topology evidence="1">Multi-pass membrane protein</topology>
    </subcellularLocation>
</comment>
<feature type="region of interest" description="Disordered" evidence="9">
    <location>
        <begin position="1"/>
        <end position="22"/>
    </location>
</feature>
<feature type="domain" description="ABC transporter" evidence="11">
    <location>
        <begin position="376"/>
        <end position="610"/>
    </location>
</feature>
<keyword evidence="2" id="KW-0813">Transport</keyword>
<dbReference type="PANTHER" id="PTHR43394">
    <property type="entry name" value="ATP-DEPENDENT PERMEASE MDL1, MITOCHONDRIAL"/>
    <property type="match status" value="1"/>
</dbReference>
<keyword evidence="8 10" id="KW-0472">Membrane</keyword>
<dbReference type="FunFam" id="3.40.50.300:FF:000287">
    <property type="entry name" value="Multidrug ABC transporter ATP-binding protein"/>
    <property type="match status" value="1"/>
</dbReference>
<feature type="transmembrane region" description="Helical" evidence="10">
    <location>
        <begin position="99"/>
        <end position="124"/>
    </location>
</feature>
<dbReference type="Pfam" id="PF00664">
    <property type="entry name" value="ABC_membrane"/>
    <property type="match status" value="1"/>
</dbReference>
<dbReference type="GO" id="GO:0005886">
    <property type="term" value="C:plasma membrane"/>
    <property type="evidence" value="ECO:0007669"/>
    <property type="project" value="UniProtKB-SubCell"/>
</dbReference>
<proteinExistence type="predicted"/>
<dbReference type="Gene3D" id="1.20.1560.10">
    <property type="entry name" value="ABC transporter type 1, transmembrane domain"/>
    <property type="match status" value="1"/>
</dbReference>
<dbReference type="InterPro" id="IPR017871">
    <property type="entry name" value="ABC_transporter-like_CS"/>
</dbReference>
<feature type="transmembrane region" description="Helical" evidence="10">
    <location>
        <begin position="178"/>
        <end position="195"/>
    </location>
</feature>
<evidence type="ECO:0000256" key="6">
    <source>
        <dbReference type="ARBA" id="ARBA00022840"/>
    </source>
</evidence>
<feature type="compositionally biased region" description="Gly residues" evidence="9">
    <location>
        <begin position="12"/>
        <end position="22"/>
    </location>
</feature>
<dbReference type="InterPro" id="IPR003439">
    <property type="entry name" value="ABC_transporter-like_ATP-bd"/>
</dbReference>
<evidence type="ECO:0000256" key="1">
    <source>
        <dbReference type="ARBA" id="ARBA00004651"/>
    </source>
</evidence>
<evidence type="ECO:0000313" key="13">
    <source>
        <dbReference type="EMBL" id="CEQ03184.1"/>
    </source>
</evidence>
<evidence type="ECO:0000259" key="12">
    <source>
        <dbReference type="PROSITE" id="PS50929"/>
    </source>
</evidence>
<dbReference type="PROSITE" id="PS50893">
    <property type="entry name" value="ABC_TRANSPORTER_2"/>
    <property type="match status" value="1"/>
</dbReference>
<evidence type="ECO:0000313" key="14">
    <source>
        <dbReference type="Proteomes" id="UP000049127"/>
    </source>
</evidence>
<keyword evidence="6" id="KW-0067">ATP-binding</keyword>
<evidence type="ECO:0000256" key="10">
    <source>
        <dbReference type="SAM" id="Phobius"/>
    </source>
</evidence>
<dbReference type="SUPFAM" id="SSF90123">
    <property type="entry name" value="ABC transporter transmembrane region"/>
    <property type="match status" value="1"/>
</dbReference>
<feature type="domain" description="ABC transmembrane type-1" evidence="12">
    <location>
        <begin position="48"/>
        <end position="342"/>
    </location>
</feature>
<evidence type="ECO:0000256" key="5">
    <source>
        <dbReference type="ARBA" id="ARBA00022741"/>
    </source>
</evidence>
<dbReference type="InterPro" id="IPR011527">
    <property type="entry name" value="ABC1_TM_dom"/>
</dbReference>
<evidence type="ECO:0000256" key="9">
    <source>
        <dbReference type="SAM" id="MobiDB-lite"/>
    </source>
</evidence>
<dbReference type="FunFam" id="1.20.1560.10:FF:000011">
    <property type="entry name" value="Multidrug ABC transporter ATP-binding protein"/>
    <property type="match status" value="1"/>
</dbReference>
<dbReference type="Proteomes" id="UP000049127">
    <property type="component" value="Unassembled WGS sequence"/>
</dbReference>